<comment type="caution">
    <text evidence="1">The sequence shown here is derived from an EMBL/GenBank/DDBJ whole genome shotgun (WGS) entry which is preliminary data.</text>
</comment>
<dbReference type="AlphaFoldDB" id="A0A833US69"/>
<evidence type="ECO:0000313" key="1">
    <source>
        <dbReference type="EMBL" id="KAF1026216.1"/>
    </source>
</evidence>
<evidence type="ECO:0000313" key="2">
    <source>
        <dbReference type="Proteomes" id="UP000490535"/>
    </source>
</evidence>
<gene>
    <name evidence="1" type="ORF">GAK29_01478</name>
</gene>
<protein>
    <submittedName>
        <fullName evidence="1">Uncharacterized protein</fullName>
    </submittedName>
</protein>
<dbReference type="Proteomes" id="UP000490535">
    <property type="component" value="Unassembled WGS sequence"/>
</dbReference>
<proteinExistence type="predicted"/>
<dbReference type="EMBL" id="WNDP01000027">
    <property type="protein sequence ID" value="KAF1026216.1"/>
    <property type="molecule type" value="Genomic_DNA"/>
</dbReference>
<name>A0A833US69_ACIBZ</name>
<organism evidence="1 2">
    <name type="scientific">Acinetobacter bereziniae</name>
    <name type="common">Acinetobacter genomosp. 10</name>
    <dbReference type="NCBI Taxonomy" id="106648"/>
    <lineage>
        <taxon>Bacteria</taxon>
        <taxon>Pseudomonadati</taxon>
        <taxon>Pseudomonadota</taxon>
        <taxon>Gammaproteobacteria</taxon>
        <taxon>Moraxellales</taxon>
        <taxon>Moraxellaceae</taxon>
        <taxon>Acinetobacter</taxon>
    </lineage>
</organism>
<reference evidence="2" key="1">
    <citation type="journal article" date="2020" name="MBio">
        <title>Horizontal gene transfer to a defensive symbiont with a reduced genome amongst a multipartite beetle microbiome.</title>
        <authorList>
            <person name="Waterworth S.C."/>
            <person name="Florez L.V."/>
            <person name="Rees E.R."/>
            <person name="Hertweck C."/>
            <person name="Kaltenpoth M."/>
            <person name="Kwan J.C."/>
        </authorList>
    </citation>
    <scope>NUCLEOTIDE SEQUENCE [LARGE SCALE GENOMIC DNA]</scope>
</reference>
<accession>A0A833US69</accession>
<sequence length="81" mass="9606">MNHTINDSFMNPDRFVYSVIPFKLSDREPRKDIPDWRIARSNARSMGKVSYLYTKPSKCCGSLTRRVYDNSCYECFKLEKK</sequence>